<evidence type="ECO:0000313" key="2">
    <source>
        <dbReference type="EMBL" id="CAA9441779.1"/>
    </source>
</evidence>
<accession>A0A6J4QDK7</accession>
<dbReference type="EMBL" id="CADCVB010000168">
    <property type="protein sequence ID" value="CAA9441779.1"/>
    <property type="molecule type" value="Genomic_DNA"/>
</dbReference>
<organism evidence="2">
    <name type="scientific">uncultured Rubrobacteraceae bacterium</name>
    <dbReference type="NCBI Taxonomy" id="349277"/>
    <lineage>
        <taxon>Bacteria</taxon>
        <taxon>Bacillati</taxon>
        <taxon>Actinomycetota</taxon>
        <taxon>Rubrobacteria</taxon>
        <taxon>Rubrobacterales</taxon>
        <taxon>Rubrobacteraceae</taxon>
        <taxon>environmental samples</taxon>
    </lineage>
</organism>
<protein>
    <submittedName>
        <fullName evidence="2">Uncharacterized protein</fullName>
    </submittedName>
</protein>
<reference evidence="2" key="1">
    <citation type="submission" date="2020-02" db="EMBL/GenBank/DDBJ databases">
        <authorList>
            <person name="Meier V. D."/>
        </authorList>
    </citation>
    <scope>NUCLEOTIDE SEQUENCE</scope>
    <source>
        <strain evidence="2">AVDCRST_MAG78</strain>
    </source>
</reference>
<feature type="region of interest" description="Disordered" evidence="1">
    <location>
        <begin position="1"/>
        <end position="70"/>
    </location>
</feature>
<name>A0A6J4QDK7_9ACTN</name>
<gene>
    <name evidence="2" type="ORF">AVDCRST_MAG78-2514</name>
</gene>
<feature type="non-terminal residue" evidence="2">
    <location>
        <position position="1"/>
    </location>
</feature>
<sequence length="93" mass="10420">GAVEDDTGVHDPRNPGPSGARLRGYRRRPERAHAQRIRPRAADRNPGRGGDRRPPNLCGAATDHRGQRPLLHRLGRRRRVLHPLLAPGRRAKI</sequence>
<feature type="non-terminal residue" evidence="2">
    <location>
        <position position="93"/>
    </location>
</feature>
<dbReference type="AlphaFoldDB" id="A0A6J4QDK7"/>
<feature type="compositionally biased region" description="Basic and acidic residues" evidence="1">
    <location>
        <begin position="40"/>
        <end position="54"/>
    </location>
</feature>
<proteinExistence type="predicted"/>
<evidence type="ECO:0000256" key="1">
    <source>
        <dbReference type="SAM" id="MobiDB-lite"/>
    </source>
</evidence>
<feature type="compositionally biased region" description="Basic residues" evidence="1">
    <location>
        <begin position="23"/>
        <end position="39"/>
    </location>
</feature>